<dbReference type="AlphaFoldDB" id="A0A2G9IEY2"/>
<dbReference type="EMBL" id="PESN01000001">
    <property type="protein sequence ID" value="PIN28305.1"/>
    <property type="molecule type" value="Genomic_DNA"/>
</dbReference>
<evidence type="ECO:0000313" key="1">
    <source>
        <dbReference type="EMBL" id="PIN28305.1"/>
    </source>
</evidence>
<name>A0A2G9IEY2_PREIN</name>
<reference evidence="1 2" key="1">
    <citation type="submission" date="2017-11" db="EMBL/GenBank/DDBJ databases">
        <title>Genome sequencing of Prevotella intermedia KCOM 2069.</title>
        <authorList>
            <person name="Kook J.-K."/>
            <person name="Park S.-N."/>
            <person name="Lim Y.K."/>
        </authorList>
    </citation>
    <scope>NUCLEOTIDE SEQUENCE [LARGE SCALE GENOMIC DNA]</scope>
    <source>
        <strain evidence="1 2">KCOM 2069</strain>
    </source>
</reference>
<proteinExistence type="predicted"/>
<protein>
    <submittedName>
        <fullName evidence="1">Uncharacterized protein</fullName>
    </submittedName>
</protein>
<dbReference type="Proteomes" id="UP000230500">
    <property type="component" value="Unassembled WGS sequence"/>
</dbReference>
<evidence type="ECO:0000313" key="2">
    <source>
        <dbReference type="Proteomes" id="UP000230500"/>
    </source>
</evidence>
<comment type="caution">
    <text evidence="1">The sequence shown here is derived from an EMBL/GenBank/DDBJ whole genome shotgun (WGS) entry which is preliminary data.</text>
</comment>
<gene>
    <name evidence="1" type="ORF">CUC04_02125</name>
</gene>
<organism evidence="1 2">
    <name type="scientific">Prevotella intermedia</name>
    <dbReference type="NCBI Taxonomy" id="28131"/>
    <lineage>
        <taxon>Bacteria</taxon>
        <taxon>Pseudomonadati</taxon>
        <taxon>Bacteroidota</taxon>
        <taxon>Bacteroidia</taxon>
        <taxon>Bacteroidales</taxon>
        <taxon>Prevotellaceae</taxon>
        <taxon>Prevotella</taxon>
    </lineage>
</organism>
<sequence length="69" mass="8135">MALRKRLFCIVKPTLLPCKTAAFGTQNNRFCNALMVRWLSSSCACEKYLHLYSFLFVHRTTYYSYMLLV</sequence>
<accession>A0A2G9IEY2</accession>